<dbReference type="InterPro" id="IPR016162">
    <property type="entry name" value="Ald_DH_N"/>
</dbReference>
<dbReference type="InterPro" id="IPR016161">
    <property type="entry name" value="Ald_DH/histidinol_DH"/>
</dbReference>
<dbReference type="PROSITE" id="PS00687">
    <property type="entry name" value="ALDEHYDE_DEHYDR_GLU"/>
    <property type="match status" value="1"/>
</dbReference>
<dbReference type="SUPFAM" id="SSF53720">
    <property type="entry name" value="ALDH-like"/>
    <property type="match status" value="1"/>
</dbReference>
<organism evidence="6 7">
    <name type="scientific">Tepidiforma bonchosmolovskayae</name>
    <dbReference type="NCBI Taxonomy" id="2601677"/>
    <lineage>
        <taxon>Bacteria</taxon>
        <taxon>Bacillati</taxon>
        <taxon>Chloroflexota</taxon>
        <taxon>Tepidiformia</taxon>
        <taxon>Tepidiformales</taxon>
        <taxon>Tepidiformaceae</taxon>
        <taxon>Tepidiforma</taxon>
    </lineage>
</organism>
<dbReference type="Proteomes" id="UP000326331">
    <property type="component" value="Chromosome"/>
</dbReference>
<gene>
    <name evidence="6" type="ORF">Tbon_08565</name>
</gene>
<keyword evidence="2 4" id="KW-0560">Oxidoreductase</keyword>
<name>A0ABX6C238_9CHLR</name>
<dbReference type="Gene3D" id="3.40.309.10">
    <property type="entry name" value="Aldehyde Dehydrogenase, Chain A, domain 2"/>
    <property type="match status" value="1"/>
</dbReference>
<proteinExistence type="inferred from homology"/>
<keyword evidence="7" id="KW-1185">Reference proteome</keyword>
<evidence type="ECO:0000259" key="5">
    <source>
        <dbReference type="Pfam" id="PF00171"/>
    </source>
</evidence>
<evidence type="ECO:0000256" key="1">
    <source>
        <dbReference type="ARBA" id="ARBA00009986"/>
    </source>
</evidence>
<protein>
    <submittedName>
        <fullName evidence="6">Aldehyde dehydrogenase</fullName>
    </submittedName>
</protein>
<comment type="similarity">
    <text evidence="1 4">Belongs to the aldehyde dehydrogenase family.</text>
</comment>
<dbReference type="PANTHER" id="PTHR42804:SF1">
    <property type="entry name" value="ALDEHYDE DEHYDROGENASE-RELATED"/>
    <property type="match status" value="1"/>
</dbReference>
<evidence type="ECO:0000256" key="4">
    <source>
        <dbReference type="RuleBase" id="RU003345"/>
    </source>
</evidence>
<dbReference type="InterPro" id="IPR016163">
    <property type="entry name" value="Ald_DH_C"/>
</dbReference>
<dbReference type="PANTHER" id="PTHR42804">
    <property type="entry name" value="ALDEHYDE DEHYDROGENASE"/>
    <property type="match status" value="1"/>
</dbReference>
<evidence type="ECO:0000256" key="2">
    <source>
        <dbReference type="ARBA" id="ARBA00023002"/>
    </source>
</evidence>
<feature type="active site" evidence="3">
    <location>
        <position position="262"/>
    </location>
</feature>
<dbReference type="InterPro" id="IPR029510">
    <property type="entry name" value="Ald_DH_CS_GLU"/>
</dbReference>
<dbReference type="EMBL" id="CP042829">
    <property type="protein sequence ID" value="QFG03347.1"/>
    <property type="molecule type" value="Genomic_DNA"/>
</dbReference>
<sequence>MTSIAERPGVTTYQQFIDGQWVDALSGATFTRTSPYDGSVVGVYPNSGIEDADRAIRAARRAFDETSWPTSPAADRARILRRAADLLAERADAFATCIAAEVGKPKTMALGEVMATVDVFQLFAAKALNLKGESFTQQIPDAVGIVAHEPVGVVGIITPWNFPLLLISWKIGPAIAAGCTMVAKPSHYTPGSTLMLAGLLAEAGLPNGVFNVVTSETDNGALVGQHIAASELVDKVAFTGSTASGKAVMRAAANNVKKVSLELGGKSPNIVFPDAALDAAVAGAFFGIYLNSGQVCQAGSRLLVAKPIKDEFVAKLTALSQTLKLGDPFDPATTMGPVINENQLAKIENYLERGRQEAKLLTGGSRATEPGLEKGLFVKPTIFDEVPAQASIAREEIFGPVLSVLSFENIDDVIRTANDTMYGLAAAVWTKDINVALKVAKGLRAGTVWVNAYHTTGLYNMPYGGYKQSGLGRELGDLGLEEYMETKSIQIKLQ</sequence>
<evidence type="ECO:0000313" key="6">
    <source>
        <dbReference type="EMBL" id="QFG03347.1"/>
    </source>
</evidence>
<dbReference type="Pfam" id="PF00171">
    <property type="entry name" value="Aldedh"/>
    <property type="match status" value="1"/>
</dbReference>
<evidence type="ECO:0000313" key="7">
    <source>
        <dbReference type="Proteomes" id="UP000326331"/>
    </source>
</evidence>
<dbReference type="InterPro" id="IPR015590">
    <property type="entry name" value="Aldehyde_DH_dom"/>
</dbReference>
<reference evidence="6 7" key="1">
    <citation type="submission" date="2019-10" db="EMBL/GenBank/DDBJ databases">
        <title>Thermopilla bonchosmolovskayae gen. nov., sp. nov., a moderately thermophilic Chloroflexi bacterium from a Chukotka hot spring (Arctic, Russia), representing a novel classis Thermopillaia, which include previously uncultivated lineage OLB14.</title>
        <authorList>
            <person name="Kochetkova T.V."/>
            <person name="Zayulina K.S."/>
            <person name="Zhigarkov V.S."/>
            <person name="Minaev N.V."/>
            <person name="Novikov A."/>
            <person name="Toshchakov S.V."/>
            <person name="Elcheninov A.G."/>
            <person name="Kublanov I.V."/>
        </authorList>
    </citation>
    <scope>NUCLEOTIDE SEQUENCE [LARGE SCALE GENOMIC DNA]</scope>
    <source>
        <strain evidence="6 7">3753O</strain>
    </source>
</reference>
<feature type="domain" description="Aldehyde dehydrogenase" evidence="5">
    <location>
        <begin position="21"/>
        <end position="489"/>
    </location>
</feature>
<accession>A0ABX6C238</accession>
<evidence type="ECO:0000256" key="3">
    <source>
        <dbReference type="PROSITE-ProRule" id="PRU10007"/>
    </source>
</evidence>
<dbReference type="RefSeq" id="WP_158067310.1">
    <property type="nucleotide sequence ID" value="NZ_CP042829.1"/>
</dbReference>
<dbReference type="Gene3D" id="3.40.605.10">
    <property type="entry name" value="Aldehyde Dehydrogenase, Chain A, domain 1"/>
    <property type="match status" value="1"/>
</dbReference>